<dbReference type="EMBL" id="JAWRVE010000098">
    <property type="protein sequence ID" value="KAL1859583.1"/>
    <property type="molecule type" value="Genomic_DNA"/>
</dbReference>
<proteinExistence type="predicted"/>
<sequence>MDSDALTPDSRQALLSGLREQLGNIDSTQRAVKDQMTQLQVGGFEAAVAKLRLVSLKMVESQTALREVLDSIARAMLRHLKIDDLPDELLVGVFSHLSNLADIKHLRLSSWRLNKISSHLLLETIHINMSPSSLVRLDRASRHRDISPGIHRIVASVDLYHRYLAKDFKAFAECSIDELAELDSWEHPPSRQAHSRISRSWKRFLTNPESLPSDDKLEARLTNSDIHALHNGYLRYYQLYLEQRGVLCDGSFGQAIAAAISRMPNFKQLVIRDRSPITEDNLKELRSSRTQKELENLVKDPTLLVETMMLRTCRWEGAETSEGDPPYLDLLYQIPLAIHAEGSTLAHLKTDLTPPQVFYLVLGQDQYPRLQSFAQGLKSFRFRIEPYEKYSWAVPRRREREETARLYRFLYILTRSKHLNELALDLADLERDLLEDNRTHDPNRITIGPLLVSLPSTKLENIHLKNCSLHLKELEALVDRLSHGQVVLGLCYVYLLSGTWADAVEMLRTEVLSGRLRRESVSNFLATSSQSTFPVERLLDAAA</sequence>
<name>A0ABR3WDZ6_9PEZI</name>
<organism evidence="1 2">
    <name type="scientific">Diaporthe australafricana</name>
    <dbReference type="NCBI Taxonomy" id="127596"/>
    <lineage>
        <taxon>Eukaryota</taxon>
        <taxon>Fungi</taxon>
        <taxon>Dikarya</taxon>
        <taxon>Ascomycota</taxon>
        <taxon>Pezizomycotina</taxon>
        <taxon>Sordariomycetes</taxon>
        <taxon>Sordariomycetidae</taxon>
        <taxon>Diaporthales</taxon>
        <taxon>Diaporthaceae</taxon>
        <taxon>Diaporthe</taxon>
    </lineage>
</organism>
<reference evidence="1 2" key="1">
    <citation type="journal article" date="2024" name="IMA Fungus">
        <title>IMA Genome - F19 : A genome assembly and annotation guide to empower mycologists, including annotated draft genome sequences of Ceratocystis pirilliformis, Diaporthe australafricana, Fusarium ophioides, Paecilomyces lecythidis, and Sporothrix stenoceras.</title>
        <authorList>
            <person name="Aylward J."/>
            <person name="Wilson A.M."/>
            <person name="Visagie C.M."/>
            <person name="Spraker J."/>
            <person name="Barnes I."/>
            <person name="Buitendag C."/>
            <person name="Ceriani C."/>
            <person name="Del Mar Angel L."/>
            <person name="du Plessis D."/>
            <person name="Fuchs T."/>
            <person name="Gasser K."/>
            <person name="Kramer D."/>
            <person name="Li W."/>
            <person name="Munsamy K."/>
            <person name="Piso A."/>
            <person name="Price J.L."/>
            <person name="Sonnekus B."/>
            <person name="Thomas C."/>
            <person name="van der Nest A."/>
            <person name="van Dijk A."/>
            <person name="van Heerden A."/>
            <person name="van Vuuren N."/>
            <person name="Yilmaz N."/>
            <person name="Duong T.A."/>
            <person name="van der Merwe N.A."/>
            <person name="Wingfield M.J."/>
            <person name="Wingfield B.D."/>
        </authorList>
    </citation>
    <scope>NUCLEOTIDE SEQUENCE [LARGE SCALE GENOMIC DNA]</scope>
    <source>
        <strain evidence="1 2">CMW 18300</strain>
    </source>
</reference>
<dbReference type="Proteomes" id="UP001583177">
    <property type="component" value="Unassembled WGS sequence"/>
</dbReference>
<accession>A0ABR3WDZ6</accession>
<evidence type="ECO:0000313" key="1">
    <source>
        <dbReference type="EMBL" id="KAL1859583.1"/>
    </source>
</evidence>
<comment type="caution">
    <text evidence="1">The sequence shown here is derived from an EMBL/GenBank/DDBJ whole genome shotgun (WGS) entry which is preliminary data.</text>
</comment>
<evidence type="ECO:0000313" key="2">
    <source>
        <dbReference type="Proteomes" id="UP001583177"/>
    </source>
</evidence>
<evidence type="ECO:0008006" key="3">
    <source>
        <dbReference type="Google" id="ProtNLM"/>
    </source>
</evidence>
<keyword evidence="2" id="KW-1185">Reference proteome</keyword>
<gene>
    <name evidence="1" type="ORF">Daus18300_009584</name>
</gene>
<protein>
    <recommendedName>
        <fullName evidence="3">F-box domain-containing protein</fullName>
    </recommendedName>
</protein>